<dbReference type="AlphaFoldDB" id="A0AAW5B1M4"/>
<proteinExistence type="predicted"/>
<gene>
    <name evidence="1" type="ORF">K3T81_00200</name>
</gene>
<keyword evidence="2" id="KW-1185">Reference proteome</keyword>
<protein>
    <recommendedName>
        <fullName evidence="3">IrrE N-terminal-like domain-containing protein</fullName>
    </recommendedName>
</protein>
<name>A0AAW5B1M4_9BACI</name>
<evidence type="ECO:0000313" key="2">
    <source>
        <dbReference type="Proteomes" id="UP001199631"/>
    </source>
</evidence>
<dbReference type="Proteomes" id="UP001199631">
    <property type="component" value="Unassembled WGS sequence"/>
</dbReference>
<reference evidence="1 2" key="1">
    <citation type="journal article" date="2022" name="Evol. Bioinform. Online">
        <title>Draft Genome Sequence of Oceanobacillus jordanicus Strain GSFE11, a Halotolerant Plant Growth-Promoting Bacterial Endophyte Isolated From the Jordan Valley.</title>
        <authorList>
            <person name="Alhindi T."/>
            <person name="Albdaiwi R."/>
        </authorList>
    </citation>
    <scope>NUCLEOTIDE SEQUENCE [LARGE SCALE GENOMIC DNA]</scope>
    <source>
        <strain evidence="1 2">GSFE11</strain>
    </source>
</reference>
<comment type="caution">
    <text evidence="1">The sequence shown here is derived from an EMBL/GenBank/DDBJ whole genome shotgun (WGS) entry which is preliminary data.</text>
</comment>
<evidence type="ECO:0000313" key="1">
    <source>
        <dbReference type="EMBL" id="MCG3417554.1"/>
    </source>
</evidence>
<dbReference type="RefSeq" id="WP_238017292.1">
    <property type="nucleotide sequence ID" value="NZ_JAIFZM010000001.1"/>
</dbReference>
<dbReference type="EMBL" id="JAIFZM010000001">
    <property type="protein sequence ID" value="MCG3417554.1"/>
    <property type="molecule type" value="Genomic_DNA"/>
</dbReference>
<organism evidence="1 2">
    <name type="scientific">Oceanobacillus jordanicus</name>
    <dbReference type="NCBI Taxonomy" id="2867266"/>
    <lineage>
        <taxon>Bacteria</taxon>
        <taxon>Bacillati</taxon>
        <taxon>Bacillota</taxon>
        <taxon>Bacilli</taxon>
        <taxon>Bacillales</taxon>
        <taxon>Bacillaceae</taxon>
        <taxon>Oceanobacillus</taxon>
    </lineage>
</organism>
<sequence>MKSKITTSDIFDINRKSGALILGKNRLDDYATKFLTKYCKEALVNPMPLPVDEIINEMGLKVQEVSLSSNLDVFGCCLLLDAHVDVYNRETRQYTSTTFSAGTVLIDPLSEAVYGEGSKRNTLIHEALHWEKDKKYFEILEIKNKSVSEKLYPILCRQSETFFEPPEGKKTKENEVRWLEWQAHRLAPRVLMPKNSFKKKALEFIQRYKDAGENAILSCDALIESLSSFFITSRLSVKYRLIEVGLKDAITRFSDYEDVYEEINSNKDFVKLTPVEALKIIDTDLVLKEWISEGRFVYADGYLVLADSQYAIQKDGVLHLTAKAKKNLAKCVINIREQKFTTYENADKDFLGYSVLRKVEGIDNRLLTFHPKYQAYIMCEPEEAYQAFYKQLASYDEQEEIKLMKMLGDPTKSLCECLWFLMENRKWNYPEQFNGETGLHKNYHGKIKKNNYNNMTTNVLMAICVGMGLGSRITQRLFDKSNNKLDYYNNPDKTYIRIMETIPGLSLDDFNGILGQFGIPELGSEIKS</sequence>
<evidence type="ECO:0008006" key="3">
    <source>
        <dbReference type="Google" id="ProtNLM"/>
    </source>
</evidence>
<accession>A0AAW5B1M4</accession>